<feature type="domain" description="UDP-N-acetylglucosamine 2-epimerase" evidence="1">
    <location>
        <begin position="23"/>
        <end position="370"/>
    </location>
</feature>
<dbReference type="PANTHER" id="PTHR43174:SF3">
    <property type="entry name" value="UDP-N-ACETYLGLUCOSAMINE 2-EPIMERASE"/>
    <property type="match status" value="1"/>
</dbReference>
<dbReference type="InterPro" id="IPR003331">
    <property type="entry name" value="UDP_GlcNAc_Epimerase_2_dom"/>
</dbReference>
<dbReference type="GO" id="GO:0016798">
    <property type="term" value="F:hydrolase activity, acting on glycosyl bonds"/>
    <property type="evidence" value="ECO:0007669"/>
    <property type="project" value="UniProtKB-KW"/>
</dbReference>
<dbReference type="RefSeq" id="WP_379769952.1">
    <property type="nucleotide sequence ID" value="NZ_JBHSXI010000020.1"/>
</dbReference>
<dbReference type="Gene3D" id="3.40.50.2000">
    <property type="entry name" value="Glycogen Phosphorylase B"/>
    <property type="match status" value="2"/>
</dbReference>
<evidence type="ECO:0000259" key="1">
    <source>
        <dbReference type="Pfam" id="PF02350"/>
    </source>
</evidence>
<keyword evidence="2" id="KW-0378">Hydrolase</keyword>
<comment type="caution">
    <text evidence="2">The sequence shown here is derived from an EMBL/GenBank/DDBJ whole genome shotgun (WGS) entry which is preliminary data.</text>
</comment>
<dbReference type="EC" id="3.2.1.183" evidence="2"/>
<sequence>MRKVCFPVTTRGNYGKFKPVMQAVKAHPELELQLIVAGGALLHKYGDFVEDGYLGEFEVDKKIYFLLEGENPITMAKSTGIALTEFTSVFENLEPDVVMTIADRFEELAIGTAAAFQNIPLAHIEGGEVSGSVDESIRHAITKISHLHFPSTERAAERVRKLGEPAKSIFNVGTPSLDVISKLDLDDIETVGSDLRDKGVGADIRLSDDYLLVIQHPVTTEYDHNRRYIDETIEAVDDLRRPTVWLWPNMDAGADAVSKGIRVYREQNDQDFIRFFTSLPLEQYAVLLNNAACIAGNSSSGIRESAYLGVPSVNIGNRQNGRQRSDNVVDVPHEAERIKSAIEDQVEHGPYPSSSIYGNGNSGEKIADILAEFDFNIQKQITY</sequence>
<keyword evidence="3" id="KW-1185">Reference proteome</keyword>
<gene>
    <name evidence="2" type="primary">neuC</name>
    <name evidence="2" type="ORF">ACFQEY_14730</name>
</gene>
<accession>A0ABD5ULE3</accession>
<name>A0ABD5ULE3_9EURY</name>
<dbReference type="Pfam" id="PF02350">
    <property type="entry name" value="Epimerase_2"/>
    <property type="match status" value="1"/>
</dbReference>
<organism evidence="2 3">
    <name type="scientific">Halorubrum trueperi</name>
    <dbReference type="NCBI Taxonomy" id="2004704"/>
    <lineage>
        <taxon>Archaea</taxon>
        <taxon>Methanobacteriati</taxon>
        <taxon>Methanobacteriota</taxon>
        <taxon>Stenosarchaea group</taxon>
        <taxon>Halobacteria</taxon>
        <taxon>Halobacteriales</taxon>
        <taxon>Haloferacaceae</taxon>
        <taxon>Halorubrum</taxon>
    </lineage>
</organism>
<reference evidence="2 3" key="1">
    <citation type="journal article" date="2019" name="Int. J. Syst. Evol. Microbiol.">
        <title>The Global Catalogue of Microorganisms (GCM) 10K type strain sequencing project: providing services to taxonomists for standard genome sequencing and annotation.</title>
        <authorList>
            <consortium name="The Broad Institute Genomics Platform"/>
            <consortium name="The Broad Institute Genome Sequencing Center for Infectious Disease"/>
            <person name="Wu L."/>
            <person name="Ma J."/>
        </authorList>
    </citation>
    <scope>NUCLEOTIDE SEQUENCE [LARGE SCALE GENOMIC DNA]</scope>
    <source>
        <strain evidence="2 3">Y73</strain>
    </source>
</reference>
<evidence type="ECO:0000313" key="3">
    <source>
        <dbReference type="Proteomes" id="UP001596333"/>
    </source>
</evidence>
<dbReference type="InterPro" id="IPR020004">
    <property type="entry name" value="UDP-GlcNAc_Epase"/>
</dbReference>
<dbReference type="AlphaFoldDB" id="A0ABD5ULE3"/>
<dbReference type="Proteomes" id="UP001596333">
    <property type="component" value="Unassembled WGS sequence"/>
</dbReference>
<keyword evidence="2" id="KW-0326">Glycosidase</keyword>
<dbReference type="CDD" id="cd03786">
    <property type="entry name" value="GTB_UDP-GlcNAc_2-Epimerase"/>
    <property type="match status" value="1"/>
</dbReference>
<dbReference type="NCBIfam" id="TIGR03568">
    <property type="entry name" value="NeuC_NnaA"/>
    <property type="match status" value="1"/>
</dbReference>
<evidence type="ECO:0000313" key="2">
    <source>
        <dbReference type="EMBL" id="MFC6890252.1"/>
    </source>
</evidence>
<dbReference type="EMBL" id="JBHSXI010000020">
    <property type="protein sequence ID" value="MFC6890252.1"/>
    <property type="molecule type" value="Genomic_DNA"/>
</dbReference>
<protein>
    <submittedName>
        <fullName evidence="2">UDP-N-acetylglucosamine 2-epimerase</fullName>
        <ecNumber evidence="2">3.2.1.183</ecNumber>
    </submittedName>
</protein>
<proteinExistence type="predicted"/>
<dbReference type="InterPro" id="IPR029767">
    <property type="entry name" value="WecB-like"/>
</dbReference>
<dbReference type="PANTHER" id="PTHR43174">
    <property type="entry name" value="UDP-N-ACETYLGLUCOSAMINE 2-EPIMERASE"/>
    <property type="match status" value="1"/>
</dbReference>
<dbReference type="SUPFAM" id="SSF53756">
    <property type="entry name" value="UDP-Glycosyltransferase/glycogen phosphorylase"/>
    <property type="match status" value="1"/>
</dbReference>